<evidence type="ECO:0008006" key="4">
    <source>
        <dbReference type="Google" id="ProtNLM"/>
    </source>
</evidence>
<name>C5BWP7_BEUC1</name>
<accession>C5BWP7</accession>
<dbReference type="RefSeq" id="WP_015882953.1">
    <property type="nucleotide sequence ID" value="NC_012669.1"/>
</dbReference>
<dbReference type="eggNOG" id="ENOG5032U2B">
    <property type="taxonomic scope" value="Bacteria"/>
</dbReference>
<feature type="transmembrane region" description="Helical" evidence="1">
    <location>
        <begin position="79"/>
        <end position="99"/>
    </location>
</feature>
<feature type="transmembrane region" description="Helical" evidence="1">
    <location>
        <begin position="111"/>
        <end position="135"/>
    </location>
</feature>
<gene>
    <name evidence="2" type="ordered locus">Bcav_2463</name>
</gene>
<sequence length="136" mass="13852">MLEISDAAASTAGIALLAAVTITSGGAFLARLASGGVPTTPFQQSFYRAGHGHAGVFIVLGLVCVVLSEATTLTGFWLWLARAGVLVAAILMPAGFFFSAMGKGRERPNRLVVLLWIGGAVLVGGLATLGIGLLAR</sequence>
<keyword evidence="3" id="KW-1185">Reference proteome</keyword>
<keyword evidence="1" id="KW-0812">Transmembrane</keyword>
<dbReference type="OrthoDB" id="3540634at2"/>
<reference evidence="2 3" key="1">
    <citation type="journal article" date="2009" name="Stand. Genomic Sci.">
        <title>Complete genome sequence of Beutenbergia cavernae type strain (HKI 0122).</title>
        <authorList>
            <person name="Land M."/>
            <person name="Pukall R."/>
            <person name="Abt B."/>
            <person name="Goker M."/>
            <person name="Rohde M."/>
            <person name="Glavina Del Rio T."/>
            <person name="Tice H."/>
            <person name="Copeland A."/>
            <person name="Cheng J.F."/>
            <person name="Lucas S."/>
            <person name="Chen F."/>
            <person name="Nolan M."/>
            <person name="Bruce D."/>
            <person name="Goodwin L."/>
            <person name="Pitluck S."/>
            <person name="Ivanova N."/>
            <person name="Mavromatis K."/>
            <person name="Ovchinnikova G."/>
            <person name="Pati A."/>
            <person name="Chen A."/>
            <person name="Palaniappan K."/>
            <person name="Hauser L."/>
            <person name="Chang Y.J."/>
            <person name="Jefferies C.C."/>
            <person name="Saunders E."/>
            <person name="Brettin T."/>
            <person name="Detter J.C."/>
            <person name="Han C."/>
            <person name="Chain P."/>
            <person name="Bristow J."/>
            <person name="Eisen J.A."/>
            <person name="Markowitz V."/>
            <person name="Hugenholtz P."/>
            <person name="Kyrpides N.C."/>
            <person name="Klenk H.P."/>
            <person name="Lapidus A."/>
        </authorList>
    </citation>
    <scope>NUCLEOTIDE SEQUENCE [LARGE SCALE GENOMIC DNA]</scope>
    <source>
        <strain evidence="3">ATCC BAA-8 / DSM 12333 / NBRC 16432</strain>
    </source>
</reference>
<evidence type="ECO:0000256" key="1">
    <source>
        <dbReference type="SAM" id="Phobius"/>
    </source>
</evidence>
<evidence type="ECO:0000313" key="3">
    <source>
        <dbReference type="Proteomes" id="UP000007962"/>
    </source>
</evidence>
<evidence type="ECO:0000313" key="2">
    <source>
        <dbReference type="EMBL" id="ACQ80713.1"/>
    </source>
</evidence>
<proteinExistence type="predicted"/>
<protein>
    <recommendedName>
        <fullName evidence="4">Integral membrane protein</fullName>
    </recommendedName>
</protein>
<dbReference type="Proteomes" id="UP000007962">
    <property type="component" value="Chromosome"/>
</dbReference>
<dbReference type="HOGENOM" id="CLU_1895066_0_0_11"/>
<dbReference type="KEGG" id="bcv:Bcav_2463"/>
<keyword evidence="1" id="KW-0472">Membrane</keyword>
<feature type="transmembrane region" description="Helical" evidence="1">
    <location>
        <begin position="54"/>
        <end position="73"/>
    </location>
</feature>
<dbReference type="EMBL" id="CP001618">
    <property type="protein sequence ID" value="ACQ80713.1"/>
    <property type="molecule type" value="Genomic_DNA"/>
</dbReference>
<feature type="transmembrane region" description="Helical" evidence="1">
    <location>
        <begin position="12"/>
        <end position="33"/>
    </location>
</feature>
<keyword evidence="1" id="KW-1133">Transmembrane helix</keyword>
<organism evidence="2 3">
    <name type="scientific">Beutenbergia cavernae (strain ATCC BAA-8 / DSM 12333 / CCUG 43141 / JCM 11478 / NBRC 16432 / NCIMB 13614 / HKI 0122)</name>
    <dbReference type="NCBI Taxonomy" id="471853"/>
    <lineage>
        <taxon>Bacteria</taxon>
        <taxon>Bacillati</taxon>
        <taxon>Actinomycetota</taxon>
        <taxon>Actinomycetes</taxon>
        <taxon>Micrococcales</taxon>
        <taxon>Beutenbergiaceae</taxon>
        <taxon>Beutenbergia</taxon>
    </lineage>
</organism>
<dbReference type="STRING" id="471853.Bcav_2463"/>
<dbReference type="AlphaFoldDB" id="C5BWP7"/>